<dbReference type="InterPro" id="IPR037225">
    <property type="entry name" value="Nuo51_FMN-bd_sf"/>
</dbReference>
<sequence length="440" mass="47732">MALLTFKGGIHPDDGKSLAKDKAIVDVKPKGDLVYPLSQHIGAPATPIVAKGDHVLRGQKIAEAGGFVSAPIYASVSGTVKAIEPHFNPTGAKVNCIVVENDGEYKEVEYAPVKPLEEMTKEEILNAIGEAGVVGMGGAGFPTKVKLSPKEPEKIDYIIANCAECEPYITADYRRMMETPERLVGGMKVVLSLFEHAKGIFGVEDNKPDCIEKLKELTKDEPRMEVMALKTKYPQGGERQLIYATTGRAINSTMLPADAGCVVDNVETMINIYQAVVEGKPSIERIVTVSGDAINEPGNFRAPFGMNQMELVEQAGGFKEEPEKVISGGPMMGFAMFTVDVPVTKTSSSVLAFVKDPVKRLEETACINCGRCVDACPSRIIPSRLADYAQHHDAETFEKMNGMECVECGSCSYVCPAKRPLKQSIGSMRKIVLANRRKKK</sequence>
<accession>A0ABT2S2Z6</accession>
<proteinExistence type="inferred from homology"/>
<dbReference type="Gene3D" id="3.10.20.600">
    <property type="match status" value="1"/>
</dbReference>
<keyword evidence="1 8" id="KW-0813">Transport</keyword>
<dbReference type="EMBL" id="JAOQJV010000001">
    <property type="protein sequence ID" value="MCU6698878.1"/>
    <property type="molecule type" value="Genomic_DNA"/>
</dbReference>
<feature type="domain" description="4Fe-4S ferredoxin-type" evidence="9">
    <location>
        <begin position="357"/>
        <end position="386"/>
    </location>
</feature>
<dbReference type="Gene3D" id="3.30.70.20">
    <property type="match status" value="1"/>
</dbReference>
<feature type="binding site" evidence="8">
    <location>
        <position position="415"/>
    </location>
    <ligand>
        <name>[4Fe-4S] cluster</name>
        <dbReference type="ChEBI" id="CHEBI:49883"/>
        <label>1</label>
    </ligand>
</feature>
<evidence type="ECO:0000259" key="9">
    <source>
        <dbReference type="PROSITE" id="PS51379"/>
    </source>
</evidence>
<feature type="binding site" evidence="8">
    <location>
        <position position="366"/>
    </location>
    <ligand>
        <name>[4Fe-4S] cluster</name>
        <dbReference type="ChEBI" id="CHEBI:49883"/>
        <label>1</label>
    </ligand>
</feature>
<dbReference type="NCBIfam" id="TIGR01945">
    <property type="entry name" value="rnfC"/>
    <property type="match status" value="1"/>
</dbReference>
<protein>
    <recommendedName>
        <fullName evidence="8">Ion-translocating oxidoreductase complex subunit C</fullName>
        <ecNumber evidence="8">7.-.-.-</ecNumber>
    </recommendedName>
    <alternativeName>
        <fullName evidence="8">Rnf electron transport complex subunit C</fullName>
    </alternativeName>
</protein>
<feature type="binding site" evidence="8">
    <location>
        <position position="369"/>
    </location>
    <ligand>
        <name>[4Fe-4S] cluster</name>
        <dbReference type="ChEBI" id="CHEBI:49883"/>
        <label>1</label>
    </ligand>
</feature>
<dbReference type="Proteomes" id="UP001207605">
    <property type="component" value="Unassembled WGS sequence"/>
</dbReference>
<keyword evidence="11" id="KW-1185">Reference proteome</keyword>
<comment type="caution">
    <text evidence="10">The sequence shown here is derived from an EMBL/GenBank/DDBJ whole genome shotgun (WGS) entry which is preliminary data.</text>
</comment>
<feature type="binding site" evidence="8">
    <location>
        <position position="372"/>
    </location>
    <ligand>
        <name>[4Fe-4S] cluster</name>
        <dbReference type="ChEBI" id="CHEBI:49883"/>
        <label>1</label>
    </ligand>
</feature>
<feature type="binding site" evidence="8">
    <location>
        <position position="405"/>
    </location>
    <ligand>
        <name>[4Fe-4S] cluster</name>
        <dbReference type="ChEBI" id="CHEBI:49883"/>
        <label>2</label>
    </ligand>
</feature>
<evidence type="ECO:0000313" key="10">
    <source>
        <dbReference type="EMBL" id="MCU6698878.1"/>
    </source>
</evidence>
<dbReference type="PANTHER" id="PTHR43034">
    <property type="entry name" value="ION-TRANSLOCATING OXIDOREDUCTASE COMPLEX SUBUNIT C"/>
    <property type="match status" value="1"/>
</dbReference>
<dbReference type="NCBIfam" id="NF003454">
    <property type="entry name" value="PRK05035.1"/>
    <property type="match status" value="1"/>
</dbReference>
<comment type="similarity">
    <text evidence="8">Belongs to the 4Fe4S bacterial-type ferredoxin family. RnfC subfamily.</text>
</comment>
<dbReference type="InterPro" id="IPR010208">
    <property type="entry name" value="Ion_transpt_RnfC/RsxC"/>
</dbReference>
<feature type="domain" description="4Fe-4S ferredoxin-type" evidence="9">
    <location>
        <begin position="396"/>
        <end position="426"/>
    </location>
</feature>
<dbReference type="RefSeq" id="WP_118452070.1">
    <property type="nucleotide sequence ID" value="NZ_JAOQJV010000001.1"/>
</dbReference>
<dbReference type="InterPro" id="IPR017896">
    <property type="entry name" value="4Fe4S_Fe-S-bd"/>
</dbReference>
<comment type="subunit">
    <text evidence="8">The complex is composed of six subunits: RnfA, RnfB, RnfC, RnfD, RnfE and RnfG.</text>
</comment>
<dbReference type="InterPro" id="IPR011538">
    <property type="entry name" value="Nuo51_FMN-bd"/>
</dbReference>
<comment type="cofactor">
    <cofactor evidence="8">
        <name>[4Fe-4S] cluster</name>
        <dbReference type="ChEBI" id="CHEBI:49883"/>
    </cofactor>
    <text evidence="8">Binds 2 [4Fe-4S] clusters per subunit.</text>
</comment>
<keyword evidence="8" id="KW-1278">Translocase</keyword>
<gene>
    <name evidence="10" type="primary">rsxC</name>
    <name evidence="8" type="synonym">rnfC</name>
    <name evidence="10" type="ORF">OCV65_01290</name>
</gene>
<keyword evidence="8" id="KW-1003">Cell membrane</keyword>
<dbReference type="SUPFAM" id="SSF46548">
    <property type="entry name" value="alpha-helical ferredoxin"/>
    <property type="match status" value="1"/>
</dbReference>
<feature type="binding site" evidence="8">
    <location>
        <position position="408"/>
    </location>
    <ligand>
        <name>[4Fe-4S] cluster</name>
        <dbReference type="ChEBI" id="CHEBI:49883"/>
        <label>2</label>
    </ligand>
</feature>
<dbReference type="EC" id="7.-.-.-" evidence="8"/>
<dbReference type="SUPFAM" id="SSF142019">
    <property type="entry name" value="Nqo1 FMN-binding domain-like"/>
    <property type="match status" value="1"/>
</dbReference>
<keyword evidence="6 8" id="KW-0408">Iron</keyword>
<dbReference type="PROSITE" id="PS51379">
    <property type="entry name" value="4FE4S_FER_2"/>
    <property type="match status" value="2"/>
</dbReference>
<dbReference type="Pfam" id="PF10531">
    <property type="entry name" value="SLBB"/>
    <property type="match status" value="1"/>
</dbReference>
<dbReference type="Pfam" id="PF01512">
    <property type="entry name" value="Complex1_51K"/>
    <property type="match status" value="1"/>
</dbReference>
<dbReference type="InterPro" id="IPR019554">
    <property type="entry name" value="Soluble_ligand-bd"/>
</dbReference>
<evidence type="ECO:0000256" key="3">
    <source>
        <dbReference type="ARBA" id="ARBA00022723"/>
    </source>
</evidence>
<evidence type="ECO:0000256" key="1">
    <source>
        <dbReference type="ARBA" id="ARBA00022448"/>
    </source>
</evidence>
<evidence type="ECO:0000256" key="4">
    <source>
        <dbReference type="ARBA" id="ARBA00022737"/>
    </source>
</evidence>
<dbReference type="Pfam" id="PF13375">
    <property type="entry name" value="RnfC_N"/>
    <property type="match status" value="1"/>
</dbReference>
<feature type="binding site" evidence="8">
    <location>
        <position position="411"/>
    </location>
    <ligand>
        <name>[4Fe-4S] cluster</name>
        <dbReference type="ChEBI" id="CHEBI:49883"/>
        <label>2</label>
    </ligand>
</feature>
<dbReference type="PROSITE" id="PS00198">
    <property type="entry name" value="4FE4S_FER_1"/>
    <property type="match status" value="2"/>
</dbReference>
<keyword evidence="2 8" id="KW-0004">4Fe-4S</keyword>
<keyword evidence="4 8" id="KW-0677">Repeat</keyword>
<evidence type="ECO:0000256" key="7">
    <source>
        <dbReference type="ARBA" id="ARBA00023014"/>
    </source>
</evidence>
<keyword evidence="3 8" id="KW-0479">Metal-binding</keyword>
<dbReference type="Gene3D" id="3.40.50.11540">
    <property type="entry name" value="NADH-ubiquinone oxidoreductase 51kDa subunit"/>
    <property type="match status" value="1"/>
</dbReference>
<name>A0ABT2S2Z6_9FIRM</name>
<organism evidence="10 11">
    <name type="scientific">Dorea ammoniilytica</name>
    <dbReference type="NCBI Taxonomy" id="2981788"/>
    <lineage>
        <taxon>Bacteria</taxon>
        <taxon>Bacillati</taxon>
        <taxon>Bacillota</taxon>
        <taxon>Clostridia</taxon>
        <taxon>Lachnospirales</taxon>
        <taxon>Lachnospiraceae</taxon>
        <taxon>Dorea</taxon>
    </lineage>
</organism>
<dbReference type="PANTHER" id="PTHR43034:SF2">
    <property type="entry name" value="ION-TRANSLOCATING OXIDOREDUCTASE COMPLEX SUBUNIT C"/>
    <property type="match status" value="1"/>
</dbReference>
<evidence type="ECO:0000256" key="8">
    <source>
        <dbReference type="HAMAP-Rule" id="MF_00461"/>
    </source>
</evidence>
<evidence type="ECO:0000256" key="2">
    <source>
        <dbReference type="ARBA" id="ARBA00022485"/>
    </source>
</evidence>
<evidence type="ECO:0000256" key="5">
    <source>
        <dbReference type="ARBA" id="ARBA00022982"/>
    </source>
</evidence>
<dbReference type="HAMAP" id="MF_00461">
    <property type="entry name" value="RsxC_RnfC"/>
    <property type="match status" value="1"/>
</dbReference>
<dbReference type="Pfam" id="PF13237">
    <property type="entry name" value="Fer4_10"/>
    <property type="match status" value="1"/>
</dbReference>
<keyword evidence="7 8" id="KW-0411">Iron-sulfur</keyword>
<comment type="subcellular location">
    <subcellularLocation>
        <location evidence="8">Cell membrane</location>
        <topology evidence="8">Peripheral membrane protein</topology>
    </subcellularLocation>
</comment>
<keyword evidence="5 8" id="KW-0249">Electron transport</keyword>
<dbReference type="InterPro" id="IPR026902">
    <property type="entry name" value="RnfC_N"/>
</dbReference>
<keyword evidence="8" id="KW-0472">Membrane</keyword>
<evidence type="ECO:0000313" key="11">
    <source>
        <dbReference type="Proteomes" id="UP001207605"/>
    </source>
</evidence>
<comment type="function">
    <text evidence="8">Part of a membrane-bound complex that couples electron transfer with translocation of ions across the membrane.</text>
</comment>
<dbReference type="InterPro" id="IPR017900">
    <property type="entry name" value="4Fe4S_Fe_S_CS"/>
</dbReference>
<evidence type="ECO:0000256" key="6">
    <source>
        <dbReference type="ARBA" id="ARBA00023004"/>
    </source>
</evidence>
<feature type="binding site" evidence="8">
    <location>
        <position position="376"/>
    </location>
    <ligand>
        <name>[4Fe-4S] cluster</name>
        <dbReference type="ChEBI" id="CHEBI:49883"/>
        <label>2</label>
    </ligand>
</feature>
<reference evidence="10 11" key="1">
    <citation type="journal article" date="2021" name="ISME Commun">
        <title>Automated analysis of genomic sequences facilitates high-throughput and comprehensive description of bacteria.</title>
        <authorList>
            <person name="Hitch T.C.A."/>
        </authorList>
    </citation>
    <scope>NUCLEOTIDE SEQUENCE [LARGE SCALE GENOMIC DNA]</scope>
    <source>
        <strain evidence="10 11">Sanger_02</strain>
    </source>
</reference>